<dbReference type="InterPro" id="IPR013783">
    <property type="entry name" value="Ig-like_fold"/>
</dbReference>
<dbReference type="HOGENOM" id="CLU_013623_0_0_10"/>
<proteinExistence type="predicted"/>
<dbReference type="KEGG" id="ptq:P700755_001561"/>
<dbReference type="eggNOG" id="COG3292">
    <property type="taxonomic scope" value="Bacteria"/>
</dbReference>
<organism evidence="4 5">
    <name type="scientific">Psychroflexus torquis (strain ATCC 700755 / CIP 106069 / ACAM 623)</name>
    <dbReference type="NCBI Taxonomy" id="313595"/>
    <lineage>
        <taxon>Bacteria</taxon>
        <taxon>Pseudomonadati</taxon>
        <taxon>Bacteroidota</taxon>
        <taxon>Flavobacteriia</taxon>
        <taxon>Flavobacteriales</taxon>
        <taxon>Flavobacteriaceae</taxon>
        <taxon>Psychroflexus</taxon>
    </lineage>
</organism>
<dbReference type="eggNOG" id="COG2771">
    <property type="taxonomic scope" value="Bacteria"/>
</dbReference>
<evidence type="ECO:0000256" key="1">
    <source>
        <dbReference type="SAM" id="Coils"/>
    </source>
</evidence>
<dbReference type="Pfam" id="PF07494">
    <property type="entry name" value="Reg_prop"/>
    <property type="match status" value="1"/>
</dbReference>
<reference evidence="4" key="1">
    <citation type="submission" date="2006-03" db="EMBL/GenBank/DDBJ databases">
        <authorList>
            <person name="Bowman J."/>
            <person name="Ferriera S."/>
            <person name="Johnson J."/>
            <person name="Kravitz S."/>
            <person name="Halpern A."/>
            <person name="Remington K."/>
            <person name="Beeson K."/>
            <person name="Tran B."/>
            <person name="Rogers Y.-H."/>
            <person name="Friedman R."/>
            <person name="Venter J.C."/>
        </authorList>
    </citation>
    <scope>NUCLEOTIDE SEQUENCE [LARGE SCALE GENOMIC DNA]</scope>
    <source>
        <strain evidence="4">ATCC 700755</strain>
    </source>
</reference>
<reference evidence="4" key="2">
    <citation type="submission" date="2012-09" db="EMBL/GenBank/DDBJ databases">
        <title>The complete sequence of Psychroflexus torquis an extreme psychrophile from sea-ice that is stimulated by light.</title>
        <authorList>
            <person name="Feng S."/>
            <person name="Powell S.M."/>
            <person name="Bowman J.P."/>
        </authorList>
    </citation>
    <scope>NUCLEOTIDE SEQUENCE [LARGE SCALE GENOMIC DNA]</scope>
    <source>
        <strain evidence="4">ATCC 700755</strain>
    </source>
</reference>
<evidence type="ECO:0000259" key="3">
    <source>
        <dbReference type="SMART" id="SM00421"/>
    </source>
</evidence>
<keyword evidence="5" id="KW-1185">Reference proteome</keyword>
<dbReference type="Pfam" id="PF07495">
    <property type="entry name" value="Y_Y_Y"/>
    <property type="match status" value="1"/>
</dbReference>
<dbReference type="Gene3D" id="2.60.40.10">
    <property type="entry name" value="Immunoglobulins"/>
    <property type="match status" value="1"/>
</dbReference>
<evidence type="ECO:0000313" key="5">
    <source>
        <dbReference type="Proteomes" id="UP000008514"/>
    </source>
</evidence>
<dbReference type="InterPro" id="IPR036388">
    <property type="entry name" value="WH-like_DNA-bd_sf"/>
</dbReference>
<keyword evidence="1" id="KW-0175">Coiled coil</keyword>
<dbReference type="RefSeq" id="WP_015024045.1">
    <property type="nucleotide sequence ID" value="NC_018721.1"/>
</dbReference>
<dbReference type="InterPro" id="IPR011123">
    <property type="entry name" value="Y_Y_Y"/>
</dbReference>
<dbReference type="SUPFAM" id="SSF46894">
    <property type="entry name" value="C-terminal effector domain of the bipartite response regulators"/>
    <property type="match status" value="1"/>
</dbReference>
<dbReference type="AlphaFoldDB" id="K4IH97"/>
<keyword evidence="2" id="KW-0812">Transmembrane</keyword>
<feature type="transmembrane region" description="Helical" evidence="2">
    <location>
        <begin position="754"/>
        <end position="774"/>
    </location>
</feature>
<evidence type="ECO:0000256" key="2">
    <source>
        <dbReference type="SAM" id="Phobius"/>
    </source>
</evidence>
<dbReference type="InterPro" id="IPR000792">
    <property type="entry name" value="Tscrpt_reg_LuxR_C"/>
</dbReference>
<dbReference type="EMBL" id="CP003879">
    <property type="protein sequence ID" value="AFU68446.1"/>
    <property type="molecule type" value="Genomic_DNA"/>
</dbReference>
<dbReference type="InterPro" id="IPR011110">
    <property type="entry name" value="Reg_prop"/>
</dbReference>
<evidence type="ECO:0000313" key="4">
    <source>
        <dbReference type="EMBL" id="AFU68446.1"/>
    </source>
</evidence>
<feature type="coiled-coil region" evidence="1">
    <location>
        <begin position="779"/>
        <end position="822"/>
    </location>
</feature>
<protein>
    <submittedName>
        <fullName evidence="4">Protein with Y_Y_Y domain</fullName>
    </submittedName>
</protein>
<keyword evidence="2" id="KW-0472">Membrane</keyword>
<feature type="domain" description="HTH luxR-type" evidence="3">
    <location>
        <begin position="893"/>
        <end position="950"/>
    </location>
</feature>
<keyword evidence="2" id="KW-1133">Transmembrane helix</keyword>
<accession>K4IH97</accession>
<dbReference type="Gene3D" id="1.10.10.10">
    <property type="entry name" value="Winged helix-like DNA-binding domain superfamily/Winged helix DNA-binding domain"/>
    <property type="match status" value="1"/>
</dbReference>
<gene>
    <name evidence="4" type="ordered locus">P700755_001561</name>
</gene>
<dbReference type="Gene3D" id="2.130.10.10">
    <property type="entry name" value="YVTN repeat-like/Quinoprotein amine dehydrogenase"/>
    <property type="match status" value="1"/>
</dbReference>
<dbReference type="GO" id="GO:0003677">
    <property type="term" value="F:DNA binding"/>
    <property type="evidence" value="ECO:0007669"/>
    <property type="project" value="InterPro"/>
</dbReference>
<dbReference type="SMART" id="SM00421">
    <property type="entry name" value="HTH_LUXR"/>
    <property type="match status" value="1"/>
</dbReference>
<dbReference type="Proteomes" id="UP000008514">
    <property type="component" value="Chromosome"/>
</dbReference>
<dbReference type="GO" id="GO:0006355">
    <property type="term" value="P:regulation of DNA-templated transcription"/>
    <property type="evidence" value="ECO:0007669"/>
    <property type="project" value="InterPro"/>
</dbReference>
<name>K4IH97_PSYTT</name>
<dbReference type="InterPro" id="IPR015943">
    <property type="entry name" value="WD40/YVTN_repeat-like_dom_sf"/>
</dbReference>
<dbReference type="InterPro" id="IPR016032">
    <property type="entry name" value="Sig_transdc_resp-reg_C-effctor"/>
</dbReference>
<dbReference type="STRING" id="313595.P700755_001561"/>
<sequence>MKSLRIFGIKTYNLYNVKFHVSLHVCLFFCFLGSSHSQELPPVLSFSPKDYQADNQNWSITQGENKHIYIANNKGLLEYDGEAWALYLSPNQTILRSVFFHDDKIYSGSYREFGFWEKQSTGALVYNSLSLDIIDSIGTDEQFWTIERLEDWIIFQSLDHIYTYHTDDKFVNKIPIEGSISKMFKLESDLYFQIVNKGLFKIEDGNPLLVSDHAFFTTNLITNLYTYKNQILVQTETEGIYTLEEVPQLWPSNSTSLNTFNVYASLQKTDGGIVLGTISQGVIFLTPEGLITNQISQQEGLTNNTVLSVFEDKDSNIWLGLDNGIDCVNINSSISVFNDDKGILGTIYTSIVHHNRLYLGTNQGLFFRTVESPGEDFQLVEGSKGQVWTLKTIDDTLFCGHNNGTFVVGDTDFEQLSELLGTWCFKSVPNQPSLIIQGNYSGLSVLEKVTGQWQFRNKIKNFDVSSKFVEFISPTEVLIDHEYKGVYRISLDKDFTQVSKIHQYVDLEKGLYSSLAKFKGQVYYAQQKGIWKFQMENNTFQKDSLLSQMYSEETYSSGKLSVTEGEIGLWSFNKNSVDFTLQGKLNENYRLASIPITSDSRGTMAGYENILQLSDDEYLLGFTQGYMVINYDKFSKSKIDQPLNLTSIKYWENGKESVFLAKDQPAVLKNKFNNIHFNFSVPHFEKYFSSEYQFRLKGFLEDWTAWGSQNEITYSNLASGDYEFQVRARIGESYQKSSKSFIFTVERPFSFSNLMLIVYLLTSIVFFLVIHTIYKRYYKKQKIELKRKANQELELKELESEQELMQVKNEQLKQDIETKNRELAVSTMSLIKKNEFLNSIKEELQKSKPLQASSRNVIKIIDKNINNSDDWKIFEEAFNNADKDFLKKMKSKHNSLTPNDLRLSAYLRLNLSSKEIAPLFNISTKSVEVKRYRLRKKMDLPREIGLADYILEI</sequence>